<dbReference type="eggNOG" id="COG4721">
    <property type="taxonomic scope" value="Bacteria"/>
</dbReference>
<feature type="transmembrane region" description="Helical" evidence="2">
    <location>
        <begin position="53"/>
        <end position="73"/>
    </location>
</feature>
<feature type="transmembrane region" description="Helical" evidence="2">
    <location>
        <begin position="188"/>
        <end position="213"/>
    </location>
</feature>
<gene>
    <name evidence="3" type="ORF">N803_12715</name>
</gene>
<keyword evidence="4" id="KW-1185">Reference proteome</keyword>
<feature type="transmembrane region" description="Helical" evidence="2">
    <location>
        <begin position="153"/>
        <end position="176"/>
    </location>
</feature>
<reference evidence="3 4" key="1">
    <citation type="submission" date="2013-08" db="EMBL/GenBank/DDBJ databases">
        <title>The genome sequence of Knoellia subterranea.</title>
        <authorList>
            <person name="Zhu W."/>
            <person name="Wang G."/>
        </authorList>
    </citation>
    <scope>NUCLEOTIDE SEQUENCE [LARGE SCALE GENOMIC DNA]</scope>
    <source>
        <strain evidence="3 4">KCTC 19937</strain>
    </source>
</reference>
<evidence type="ECO:0000256" key="1">
    <source>
        <dbReference type="SAM" id="MobiDB-lite"/>
    </source>
</evidence>
<dbReference type="RefSeq" id="WP_084764318.1">
    <property type="nucleotide sequence ID" value="NZ_AVPK01000004.1"/>
</dbReference>
<dbReference type="OrthoDB" id="8017424at2"/>
<dbReference type="EMBL" id="AVPK01000004">
    <property type="protein sequence ID" value="KGN37917.1"/>
    <property type="molecule type" value="Genomic_DNA"/>
</dbReference>
<organism evidence="3 4">
    <name type="scientific">Knoellia subterranea KCTC 19937</name>
    <dbReference type="NCBI Taxonomy" id="1385521"/>
    <lineage>
        <taxon>Bacteria</taxon>
        <taxon>Bacillati</taxon>
        <taxon>Actinomycetota</taxon>
        <taxon>Actinomycetes</taxon>
        <taxon>Micrococcales</taxon>
        <taxon>Intrasporangiaceae</taxon>
        <taxon>Knoellia</taxon>
    </lineage>
</organism>
<proteinExistence type="predicted"/>
<feature type="transmembrane region" description="Helical" evidence="2">
    <location>
        <begin position="114"/>
        <end position="133"/>
    </location>
</feature>
<keyword evidence="2" id="KW-1133">Transmembrane helix</keyword>
<evidence type="ECO:0000313" key="3">
    <source>
        <dbReference type="EMBL" id="KGN37917.1"/>
    </source>
</evidence>
<name>A0A0A0JPD8_9MICO</name>
<dbReference type="InterPro" id="IPR017195">
    <property type="entry name" value="ABC_thiamin-permease_prd"/>
</dbReference>
<feature type="region of interest" description="Disordered" evidence="1">
    <location>
        <begin position="1"/>
        <end position="26"/>
    </location>
</feature>
<evidence type="ECO:0000256" key="2">
    <source>
        <dbReference type="SAM" id="Phobius"/>
    </source>
</evidence>
<keyword evidence="2" id="KW-0472">Membrane</keyword>
<sequence>MATPTTKSAAVDPTANSTATTAAEPSTAKTGSVLRARSILATRPLMGWRTVDILTIAFLGAALGIAFWGWGVFYNGPLSAITFGFAPLGGLFAGPWFLAGVVGGLVVRRPGAALFCEVVAALVSMIPGTEWGATTLVSGIVQGLGTELAFALLGYRAFGIAAAMLAGALAGPFAAFYESFTWIQDWSFAWKAAYAGVLAFSGAVVAGAGGWLLTRALAVAGALNAFPPGQEHRENRAL</sequence>
<dbReference type="STRING" id="1385521.N803_12715"/>
<dbReference type="Proteomes" id="UP000030011">
    <property type="component" value="Unassembled WGS sequence"/>
</dbReference>
<evidence type="ECO:0000313" key="4">
    <source>
        <dbReference type="Proteomes" id="UP000030011"/>
    </source>
</evidence>
<accession>A0A0A0JPD8</accession>
<comment type="caution">
    <text evidence="3">The sequence shown here is derived from an EMBL/GenBank/DDBJ whole genome shotgun (WGS) entry which is preliminary data.</text>
</comment>
<feature type="transmembrane region" description="Helical" evidence="2">
    <location>
        <begin position="85"/>
        <end position="107"/>
    </location>
</feature>
<protein>
    <submittedName>
        <fullName evidence="3">ABC transporter permease</fullName>
    </submittedName>
</protein>
<keyword evidence="2" id="KW-0812">Transmembrane</keyword>
<feature type="compositionally biased region" description="Low complexity" evidence="1">
    <location>
        <begin position="13"/>
        <end position="26"/>
    </location>
</feature>
<dbReference type="AlphaFoldDB" id="A0A0A0JPD8"/>
<dbReference type="Pfam" id="PF09819">
    <property type="entry name" value="ABC_cobalt"/>
    <property type="match status" value="1"/>
</dbReference>